<evidence type="ECO:0000313" key="3">
    <source>
        <dbReference type="Proteomes" id="UP000028875"/>
    </source>
</evidence>
<dbReference type="STRING" id="1462526.BN990_02691"/>
<protein>
    <recommendedName>
        <fullName evidence="1">DUF2268 domain-containing protein</fullName>
    </recommendedName>
</protein>
<gene>
    <name evidence="2" type="ORF">BN990_02691</name>
</gene>
<dbReference type="Proteomes" id="UP000028875">
    <property type="component" value="Unassembled WGS sequence"/>
</dbReference>
<evidence type="ECO:0000259" key="1">
    <source>
        <dbReference type="Pfam" id="PF10026"/>
    </source>
</evidence>
<dbReference type="OrthoDB" id="2449457at2"/>
<reference evidence="3" key="2">
    <citation type="submission" date="2014-05" db="EMBL/GenBank/DDBJ databases">
        <title>Draft genome sequence of Virgibacillus massiliensis Vm-5.</title>
        <authorList>
            <person name="Khelaifia S."/>
            <person name="Croce O."/>
            <person name="Lagier J.C."/>
            <person name="Raoult D."/>
        </authorList>
    </citation>
    <scope>NUCLEOTIDE SEQUENCE [LARGE SCALE GENOMIC DNA]</scope>
    <source>
        <strain evidence="3">Vm-5</strain>
    </source>
</reference>
<proteinExistence type="predicted"/>
<comment type="caution">
    <text evidence="2">The sequence shown here is derived from an EMBL/GenBank/DDBJ whole genome shotgun (WGS) entry which is preliminary data.</text>
</comment>
<dbReference type="EMBL" id="CCDP010000001">
    <property type="protein sequence ID" value="CDQ40369.1"/>
    <property type="molecule type" value="Genomic_DNA"/>
</dbReference>
<reference evidence="2 3" key="1">
    <citation type="submission" date="2014-03" db="EMBL/GenBank/DDBJ databases">
        <authorList>
            <person name="Urmite Genomes U."/>
        </authorList>
    </citation>
    <scope>NUCLEOTIDE SEQUENCE [LARGE SCALE GENOMIC DNA]</scope>
    <source>
        <strain evidence="2 3">Vm-5</strain>
    </source>
</reference>
<evidence type="ECO:0000313" key="2">
    <source>
        <dbReference type="EMBL" id="CDQ40369.1"/>
    </source>
</evidence>
<dbReference type="AlphaFoldDB" id="A0A024QCY5"/>
<dbReference type="Pfam" id="PF10026">
    <property type="entry name" value="DUF2268"/>
    <property type="match status" value="1"/>
</dbReference>
<keyword evidence="3" id="KW-1185">Reference proteome</keyword>
<name>A0A024QCY5_9BACI</name>
<dbReference type="eggNOG" id="COG5504">
    <property type="taxonomic scope" value="Bacteria"/>
</dbReference>
<sequence>MSVIRTDRWLEKNYKHPMKVIKQLEKTFSGVDAADIYAHLTQFGLSLEPKHIKQLTETNHWKIVEKDYNYLKEIWKGPNIPIFIFPSNAANRKLKQDYNSKAGLTFKDKIFLFLAEINTESEIKALFTHEYNHTCRLNRYPKQEQAYTLLDTIILEGLAENAVRERLGDEHTAIYTGSYNDEELKQMWEKIIMPNHHVLKSDRKHQQLLYGFHFYPKMAGYCVGDYLVRKYMNKHKILTKDLFHLKTEDIAELGKIEE</sequence>
<dbReference type="RefSeq" id="WP_038244655.1">
    <property type="nucleotide sequence ID" value="NZ_BNER01000004.1"/>
</dbReference>
<organism evidence="2 3">
    <name type="scientific">Virgibacillus massiliensis</name>
    <dbReference type="NCBI Taxonomy" id="1462526"/>
    <lineage>
        <taxon>Bacteria</taxon>
        <taxon>Bacillati</taxon>
        <taxon>Bacillota</taxon>
        <taxon>Bacilli</taxon>
        <taxon>Bacillales</taxon>
        <taxon>Bacillaceae</taxon>
        <taxon>Virgibacillus</taxon>
    </lineage>
</organism>
<accession>A0A024QCY5</accession>
<dbReference type="InterPro" id="IPR018728">
    <property type="entry name" value="DUF2268"/>
</dbReference>
<feature type="domain" description="DUF2268" evidence="1">
    <location>
        <begin position="61"/>
        <end position="251"/>
    </location>
</feature>